<dbReference type="GO" id="GO:0045454">
    <property type="term" value="P:cell redox homeostasis"/>
    <property type="evidence" value="ECO:0000318"/>
    <property type="project" value="GO_Central"/>
</dbReference>
<evidence type="ECO:0000256" key="5">
    <source>
        <dbReference type="ARBA" id="ARBA00023002"/>
    </source>
</evidence>
<reference evidence="13 14" key="1">
    <citation type="journal article" date="2005" name="Nature">
        <title>The genome of the social amoeba Dictyostelium discoideum.</title>
        <authorList>
            <consortium name="The Dictyostelium discoideum Sequencing Consortium"/>
            <person name="Eichinger L."/>
            <person name="Pachebat J.A."/>
            <person name="Glockner G."/>
            <person name="Rajandream M.A."/>
            <person name="Sucgang R."/>
            <person name="Berriman M."/>
            <person name="Song J."/>
            <person name="Olsen R."/>
            <person name="Szafranski K."/>
            <person name="Xu Q."/>
            <person name="Tunggal B."/>
            <person name="Kummerfeld S."/>
            <person name="Madera M."/>
            <person name="Konfortov B.A."/>
            <person name="Rivero F."/>
            <person name="Bankier A.T."/>
            <person name="Lehmann R."/>
            <person name="Hamlin N."/>
            <person name="Davies R."/>
            <person name="Gaudet P."/>
            <person name="Fey P."/>
            <person name="Pilcher K."/>
            <person name="Chen G."/>
            <person name="Saunders D."/>
            <person name="Sodergren E."/>
            <person name="Davis P."/>
            <person name="Kerhornou A."/>
            <person name="Nie X."/>
            <person name="Hall N."/>
            <person name="Anjard C."/>
            <person name="Hemphill L."/>
            <person name="Bason N."/>
            <person name="Farbrother P."/>
            <person name="Desany B."/>
            <person name="Just E."/>
            <person name="Morio T."/>
            <person name="Rost R."/>
            <person name="Churcher C."/>
            <person name="Cooper J."/>
            <person name="Haydock S."/>
            <person name="van Driessche N."/>
            <person name="Cronin A."/>
            <person name="Goodhead I."/>
            <person name="Muzny D."/>
            <person name="Mourier T."/>
            <person name="Pain A."/>
            <person name="Lu M."/>
            <person name="Harper D."/>
            <person name="Lindsay R."/>
            <person name="Hauser H."/>
            <person name="James K."/>
            <person name="Quiles M."/>
            <person name="Madan Babu M."/>
            <person name="Saito T."/>
            <person name="Buchrieser C."/>
            <person name="Wardroper A."/>
            <person name="Felder M."/>
            <person name="Thangavelu M."/>
            <person name="Johnson D."/>
            <person name="Knights A."/>
            <person name="Loulseged H."/>
            <person name="Mungall K."/>
            <person name="Oliver K."/>
            <person name="Price C."/>
            <person name="Quail M.A."/>
            <person name="Urushihara H."/>
            <person name="Hernandez J."/>
            <person name="Rabbinowitsch E."/>
            <person name="Steffen D."/>
            <person name="Sanders M."/>
            <person name="Ma J."/>
            <person name="Kohara Y."/>
            <person name="Sharp S."/>
            <person name="Simmonds M."/>
            <person name="Spiegler S."/>
            <person name="Tivey A."/>
            <person name="Sugano S."/>
            <person name="White B."/>
            <person name="Walker D."/>
            <person name="Woodward J."/>
            <person name="Winckler T."/>
            <person name="Tanaka Y."/>
            <person name="Shaulsky G."/>
            <person name="Schleicher M."/>
            <person name="Weinstock G."/>
            <person name="Rosenthal A."/>
            <person name="Cox E.C."/>
            <person name="Chisholm R.L."/>
            <person name="Gibbs R."/>
            <person name="Loomis W.F."/>
            <person name="Platzer M."/>
            <person name="Kay R.R."/>
            <person name="Williams J."/>
            <person name="Dear P.H."/>
            <person name="Noegel A.A."/>
            <person name="Barrell B."/>
            <person name="Kuspa A."/>
        </authorList>
    </citation>
    <scope>NUCLEOTIDE SEQUENCE [LARGE SCALE GENOMIC DNA]</scope>
    <source>
        <strain evidence="13 14">AX4</strain>
    </source>
</reference>
<feature type="domain" description="Thioredoxin" evidence="12">
    <location>
        <begin position="6"/>
        <end position="153"/>
    </location>
</feature>
<dbReference type="eggNOG" id="KOG0855">
    <property type="taxonomic scope" value="Eukaryota"/>
</dbReference>
<gene>
    <name evidence="13" type="ORF">DDB_G0272280</name>
</gene>
<dbReference type="SUPFAM" id="SSF52833">
    <property type="entry name" value="Thioredoxin-like"/>
    <property type="match status" value="1"/>
</dbReference>
<dbReference type="GeneID" id="8618412"/>
<dbReference type="HOGENOM" id="CLU_042529_14_1_1"/>
<dbReference type="GO" id="GO:0005737">
    <property type="term" value="C:cytoplasm"/>
    <property type="evidence" value="ECO:0000318"/>
    <property type="project" value="GO_Central"/>
</dbReference>
<dbReference type="PhylomeDB" id="Q559T9"/>
<comment type="caution">
    <text evidence="13">The sequence shown here is derived from an EMBL/GenBank/DDBJ whole genome shotgun (WGS) entry which is preliminary data.</text>
</comment>
<dbReference type="CDD" id="cd03017">
    <property type="entry name" value="PRX_BCP"/>
    <property type="match status" value="1"/>
</dbReference>
<keyword evidence="7" id="KW-0676">Redox-active center</keyword>
<keyword evidence="5" id="KW-0560">Oxidoreductase</keyword>
<evidence type="ECO:0000256" key="8">
    <source>
        <dbReference type="ARBA" id="ARBA00032824"/>
    </source>
</evidence>
<evidence type="ECO:0000256" key="10">
    <source>
        <dbReference type="ARBA" id="ARBA00049091"/>
    </source>
</evidence>
<feature type="region of interest" description="Disordered" evidence="11">
    <location>
        <begin position="153"/>
        <end position="181"/>
    </location>
</feature>
<proteinExistence type="inferred from homology"/>
<dbReference type="EMBL" id="AAFI02000008">
    <property type="protein sequence ID" value="EAL71292.1"/>
    <property type="molecule type" value="Genomic_DNA"/>
</dbReference>
<comment type="subunit">
    <text evidence="1">Monomer.</text>
</comment>
<dbReference type="InParanoid" id="Q559T9"/>
<dbReference type="VEuPathDB" id="AmoebaDB:DDB_G0272280"/>
<dbReference type="SMR" id="Q559T9"/>
<protein>
    <recommendedName>
        <fullName evidence="2">thioredoxin-dependent peroxiredoxin</fullName>
        <ecNumber evidence="2">1.11.1.24</ecNumber>
    </recommendedName>
    <alternativeName>
        <fullName evidence="8">Thioredoxin peroxidase</fullName>
    </alternativeName>
</protein>
<dbReference type="PaxDb" id="44689-DDB0238219"/>
<evidence type="ECO:0000256" key="3">
    <source>
        <dbReference type="ARBA" id="ARBA00022559"/>
    </source>
</evidence>
<accession>Q559T9</accession>
<dbReference type="EC" id="1.11.1.24" evidence="2"/>
<dbReference type="InterPro" id="IPR050924">
    <property type="entry name" value="Peroxiredoxin_BCP/PrxQ"/>
</dbReference>
<evidence type="ECO:0000259" key="12">
    <source>
        <dbReference type="PROSITE" id="PS51352"/>
    </source>
</evidence>
<dbReference type="PANTHER" id="PTHR42801">
    <property type="entry name" value="THIOREDOXIN-DEPENDENT PEROXIDE REDUCTASE"/>
    <property type="match status" value="1"/>
</dbReference>
<evidence type="ECO:0000313" key="14">
    <source>
        <dbReference type="Proteomes" id="UP000002195"/>
    </source>
</evidence>
<evidence type="ECO:0000256" key="4">
    <source>
        <dbReference type="ARBA" id="ARBA00022862"/>
    </source>
</evidence>
<dbReference type="KEGG" id="ddi:DDB_G0272280"/>
<evidence type="ECO:0000256" key="7">
    <source>
        <dbReference type="ARBA" id="ARBA00023284"/>
    </source>
</evidence>
<comment type="similarity">
    <text evidence="9">Belongs to the peroxiredoxin family. BCP/PrxQ subfamily.</text>
</comment>
<keyword evidence="4" id="KW-0049">Antioxidant</keyword>
<evidence type="ECO:0000256" key="9">
    <source>
        <dbReference type="ARBA" id="ARBA00038489"/>
    </source>
</evidence>
<dbReference type="FunFam" id="3.40.30.10:FF:000267">
    <property type="entry name" value="Peroxidoxin bcpB"/>
    <property type="match status" value="1"/>
</dbReference>
<dbReference type="GO" id="GO:0008379">
    <property type="term" value="F:thioredoxin peroxidase activity"/>
    <property type="evidence" value="ECO:0000318"/>
    <property type="project" value="GO_Central"/>
</dbReference>
<keyword evidence="6" id="KW-1015">Disulfide bond</keyword>
<dbReference type="Proteomes" id="UP000002195">
    <property type="component" value="Unassembled WGS sequence"/>
</dbReference>
<dbReference type="InterPro" id="IPR036249">
    <property type="entry name" value="Thioredoxin-like_sf"/>
</dbReference>
<organism evidence="13 14">
    <name type="scientific">Dictyostelium discoideum</name>
    <name type="common">Social amoeba</name>
    <dbReference type="NCBI Taxonomy" id="44689"/>
    <lineage>
        <taxon>Eukaryota</taxon>
        <taxon>Amoebozoa</taxon>
        <taxon>Evosea</taxon>
        <taxon>Eumycetozoa</taxon>
        <taxon>Dictyostelia</taxon>
        <taxon>Dictyosteliales</taxon>
        <taxon>Dictyosteliaceae</taxon>
        <taxon>Dictyostelium</taxon>
    </lineage>
</organism>
<dbReference type="RefSeq" id="XP_645245.1">
    <property type="nucleotide sequence ID" value="XM_640153.1"/>
</dbReference>
<dbReference type="PANTHER" id="PTHR42801:SF4">
    <property type="entry name" value="AHPC_TSA FAMILY PROTEIN"/>
    <property type="match status" value="1"/>
</dbReference>
<dbReference type="Pfam" id="PF00578">
    <property type="entry name" value="AhpC-TSA"/>
    <property type="match status" value="1"/>
</dbReference>
<evidence type="ECO:0000256" key="2">
    <source>
        <dbReference type="ARBA" id="ARBA00013017"/>
    </source>
</evidence>
<dbReference type="InterPro" id="IPR013766">
    <property type="entry name" value="Thioredoxin_domain"/>
</dbReference>
<dbReference type="GO" id="GO:0034599">
    <property type="term" value="P:cellular response to oxidative stress"/>
    <property type="evidence" value="ECO:0000318"/>
    <property type="project" value="GO_Central"/>
</dbReference>
<dbReference type="dictyBase" id="DDB_G0272280"/>
<evidence type="ECO:0000313" key="13">
    <source>
        <dbReference type="EMBL" id="EAL71292.1"/>
    </source>
</evidence>
<dbReference type="Gene3D" id="3.40.30.10">
    <property type="entry name" value="Glutaredoxin"/>
    <property type="match status" value="1"/>
</dbReference>
<evidence type="ECO:0000256" key="1">
    <source>
        <dbReference type="ARBA" id="ARBA00011245"/>
    </source>
</evidence>
<dbReference type="InterPro" id="IPR000866">
    <property type="entry name" value="AhpC/TSA"/>
</dbReference>
<comment type="catalytic activity">
    <reaction evidence="10">
        <text>a hydroperoxide + [thioredoxin]-dithiol = an alcohol + [thioredoxin]-disulfide + H2O</text>
        <dbReference type="Rhea" id="RHEA:62620"/>
        <dbReference type="Rhea" id="RHEA-COMP:10698"/>
        <dbReference type="Rhea" id="RHEA-COMP:10700"/>
        <dbReference type="ChEBI" id="CHEBI:15377"/>
        <dbReference type="ChEBI" id="CHEBI:29950"/>
        <dbReference type="ChEBI" id="CHEBI:30879"/>
        <dbReference type="ChEBI" id="CHEBI:35924"/>
        <dbReference type="ChEBI" id="CHEBI:50058"/>
        <dbReference type="EC" id="1.11.1.24"/>
    </reaction>
</comment>
<feature type="compositionally biased region" description="Polar residues" evidence="11">
    <location>
        <begin position="156"/>
        <end position="181"/>
    </location>
</feature>
<evidence type="ECO:0000256" key="11">
    <source>
        <dbReference type="SAM" id="MobiDB-lite"/>
    </source>
</evidence>
<keyword evidence="14" id="KW-1185">Reference proteome</keyword>
<sequence>MTHTKLKEGDVSPNFNAPDQNGIRLTLDDSKFQNKTIIIFFYPKNESKSGANMAREFRDNYQILKTLQCEVIGVNYDDHQKNQQFAQFNDIPFSMLSDTDGAIARRFGVHKDLLIFPSKTTFVINKEHRIDTIYSNPIKVESHLKQALKAVEKMKNSPQNSTNHTVASNTTTNPAVSNPIS</sequence>
<keyword evidence="3" id="KW-0575">Peroxidase</keyword>
<evidence type="ECO:0000256" key="6">
    <source>
        <dbReference type="ARBA" id="ARBA00023157"/>
    </source>
</evidence>
<name>Q559T9_DICDI</name>
<dbReference type="AlphaFoldDB" id="Q559T9"/>
<dbReference type="PROSITE" id="PS51352">
    <property type="entry name" value="THIOREDOXIN_2"/>
    <property type="match status" value="1"/>
</dbReference>